<dbReference type="AlphaFoldDB" id="D0LSV7"/>
<name>D0LSV7_HALO1</name>
<dbReference type="Proteomes" id="UP000001880">
    <property type="component" value="Chromosome"/>
</dbReference>
<evidence type="ECO:0000256" key="2">
    <source>
        <dbReference type="SAM" id="SignalP"/>
    </source>
</evidence>
<evidence type="ECO:0000313" key="4">
    <source>
        <dbReference type="Proteomes" id="UP000001880"/>
    </source>
</evidence>
<evidence type="ECO:0000313" key="3">
    <source>
        <dbReference type="EMBL" id="ACY17329.1"/>
    </source>
</evidence>
<reference evidence="3 4" key="1">
    <citation type="journal article" date="2010" name="Stand. Genomic Sci.">
        <title>Complete genome sequence of Haliangium ochraceum type strain (SMP-2).</title>
        <authorList>
            <consortium name="US DOE Joint Genome Institute (JGI-PGF)"/>
            <person name="Ivanova N."/>
            <person name="Daum C."/>
            <person name="Lang E."/>
            <person name="Abt B."/>
            <person name="Kopitz M."/>
            <person name="Saunders E."/>
            <person name="Lapidus A."/>
            <person name="Lucas S."/>
            <person name="Glavina Del Rio T."/>
            <person name="Nolan M."/>
            <person name="Tice H."/>
            <person name="Copeland A."/>
            <person name="Cheng J.F."/>
            <person name="Chen F."/>
            <person name="Bruce D."/>
            <person name="Goodwin L."/>
            <person name="Pitluck S."/>
            <person name="Mavromatis K."/>
            <person name="Pati A."/>
            <person name="Mikhailova N."/>
            <person name="Chen A."/>
            <person name="Palaniappan K."/>
            <person name="Land M."/>
            <person name="Hauser L."/>
            <person name="Chang Y.J."/>
            <person name="Jeffries C.D."/>
            <person name="Detter J.C."/>
            <person name="Brettin T."/>
            <person name="Rohde M."/>
            <person name="Goker M."/>
            <person name="Bristow J."/>
            <person name="Markowitz V."/>
            <person name="Eisen J.A."/>
            <person name="Hugenholtz P."/>
            <person name="Kyrpides N.C."/>
            <person name="Klenk H.P."/>
        </authorList>
    </citation>
    <scope>NUCLEOTIDE SEQUENCE [LARGE SCALE GENOMIC DNA]</scope>
    <source>
        <strain evidence="4">DSM 14365 / CIP 107738 / JCM 11303 / AJ 13395 / SMP-2</strain>
    </source>
</reference>
<feature type="compositionally biased region" description="Low complexity" evidence="1">
    <location>
        <begin position="32"/>
        <end position="51"/>
    </location>
</feature>
<keyword evidence="2" id="KW-0732">Signal</keyword>
<accession>D0LSV7</accession>
<dbReference type="HOGENOM" id="CLU_1193486_0_0_7"/>
<proteinExistence type="predicted"/>
<feature type="signal peptide" evidence="2">
    <location>
        <begin position="1"/>
        <end position="31"/>
    </location>
</feature>
<dbReference type="EMBL" id="CP001804">
    <property type="protein sequence ID" value="ACY17329.1"/>
    <property type="molecule type" value="Genomic_DNA"/>
</dbReference>
<dbReference type="RefSeq" id="WP_012829927.1">
    <property type="nucleotide sequence ID" value="NC_013440.1"/>
</dbReference>
<dbReference type="KEGG" id="hoh:Hoch_4840"/>
<keyword evidence="4" id="KW-1185">Reference proteome</keyword>
<evidence type="ECO:0000256" key="1">
    <source>
        <dbReference type="SAM" id="MobiDB-lite"/>
    </source>
</evidence>
<feature type="chain" id="PRO_5003010877" evidence="2">
    <location>
        <begin position="32"/>
        <end position="232"/>
    </location>
</feature>
<gene>
    <name evidence="3" type="ordered locus">Hoch_4840</name>
</gene>
<sequence>MSAPQRAMARRARILALTLAVGAGGGLLAHAQSTPEPAAAPAGATPERAGASDTAGNAARELLAQVLGQVGDIDWHPLPPVADRVAAALQNASLAGAQSSAWGDPALGCFVILARVPGGSAEMHSSLRDALAPPQGDAADSGPRAPRTIASDFATELAETRIRSRFDLDNGLLRGSGWALSQGVGTVPETWIAACAYSEREPELSARLCQRISAALARSLERVSTAPAGAEP</sequence>
<organism evidence="3 4">
    <name type="scientific">Haliangium ochraceum (strain DSM 14365 / JCM 11303 / SMP-2)</name>
    <dbReference type="NCBI Taxonomy" id="502025"/>
    <lineage>
        <taxon>Bacteria</taxon>
        <taxon>Pseudomonadati</taxon>
        <taxon>Myxococcota</taxon>
        <taxon>Polyangia</taxon>
        <taxon>Haliangiales</taxon>
        <taxon>Kofleriaceae</taxon>
        <taxon>Haliangium</taxon>
    </lineage>
</organism>
<feature type="region of interest" description="Disordered" evidence="1">
    <location>
        <begin position="32"/>
        <end position="55"/>
    </location>
</feature>
<dbReference type="STRING" id="502025.Hoch_4840"/>
<protein>
    <submittedName>
        <fullName evidence="3">Uncharacterized protein</fullName>
    </submittedName>
</protein>